<keyword evidence="8" id="KW-1185">Reference proteome</keyword>
<comment type="subcellular location">
    <subcellularLocation>
        <location evidence="1">Cell envelope</location>
    </subcellularLocation>
</comment>
<evidence type="ECO:0000313" key="8">
    <source>
        <dbReference type="Proteomes" id="UP000659124"/>
    </source>
</evidence>
<feature type="domain" description="Multidrug resistance protein MdtA-like barrel-sandwich hybrid" evidence="4">
    <location>
        <begin position="79"/>
        <end position="197"/>
    </location>
</feature>
<evidence type="ECO:0000256" key="3">
    <source>
        <dbReference type="ARBA" id="ARBA00022448"/>
    </source>
</evidence>
<dbReference type="InterPro" id="IPR006143">
    <property type="entry name" value="RND_pump_MFP"/>
</dbReference>
<dbReference type="RefSeq" id="WP_188088549.1">
    <property type="nucleotide sequence ID" value="NZ_JACVFC010000001.1"/>
</dbReference>
<dbReference type="InterPro" id="IPR058625">
    <property type="entry name" value="MdtA-like_BSH"/>
</dbReference>
<evidence type="ECO:0000259" key="5">
    <source>
        <dbReference type="Pfam" id="PF25954"/>
    </source>
</evidence>
<dbReference type="InterPro" id="IPR058792">
    <property type="entry name" value="Beta-barrel_RND_2"/>
</dbReference>
<sequence length="358" mass="38591">MKKFIIWGLVTVGAVVLIMWKLNANKKANEAKTAFVKESNSGEVPVLIQRVSTNDFAQGFLANGNFAPIRELSYLAETAGRITKLLVDEGSVVKQGQAIAYIDGQIVNTDLASAKANLDQLRVDKERYESAFKTGGVTQKQVDDVKLQYDIAKTRYEAASRHVSDTYVKAPISGVINKKYIEQGAYLSPGNKMFDIVDVSRLKLAVSVPEAQVVTLKKGQKVKVTSNVFPEASYEGTITFIAAKGDNSLNYPVEMEVGNQAGKELKAGMYGTAHFEAPTAAKTMFIARTAFIGGVSSNEIYVMEGKVAKKRKVIAGQIIGDQVEIRGGLNEGDTVITSGQINLTDGTPVVVQGGNGNK</sequence>
<dbReference type="Pfam" id="PF25967">
    <property type="entry name" value="RND-MFP_C"/>
    <property type="match status" value="1"/>
</dbReference>
<comment type="similarity">
    <text evidence="2">Belongs to the membrane fusion protein (MFP) (TC 8.A.1) family.</text>
</comment>
<dbReference type="SUPFAM" id="SSF111369">
    <property type="entry name" value="HlyD-like secretion proteins"/>
    <property type="match status" value="1"/>
</dbReference>
<proteinExistence type="inferred from homology"/>
<dbReference type="Pfam" id="PF25917">
    <property type="entry name" value="BSH_RND"/>
    <property type="match status" value="1"/>
</dbReference>
<feature type="domain" description="CusB-like beta-barrel" evidence="5">
    <location>
        <begin position="204"/>
        <end position="277"/>
    </location>
</feature>
<evidence type="ECO:0000259" key="6">
    <source>
        <dbReference type="Pfam" id="PF25967"/>
    </source>
</evidence>
<gene>
    <name evidence="7" type="ORF">ICL07_14190</name>
</gene>
<evidence type="ECO:0000256" key="2">
    <source>
        <dbReference type="ARBA" id="ARBA00009477"/>
    </source>
</evidence>
<reference evidence="7 8" key="1">
    <citation type="submission" date="2020-09" db="EMBL/GenBank/DDBJ databases">
        <title>Genome sequences of type strains of Chitinophaga qingshengii and Chitinophaga varians.</title>
        <authorList>
            <person name="Kittiwongwattana C."/>
        </authorList>
    </citation>
    <scope>NUCLEOTIDE SEQUENCE [LARGE SCALE GENOMIC DNA]</scope>
    <source>
        <strain evidence="7 8">JCM 30026</strain>
    </source>
</reference>
<evidence type="ECO:0000313" key="7">
    <source>
        <dbReference type="EMBL" id="MBC9931532.1"/>
    </source>
</evidence>
<evidence type="ECO:0000259" key="4">
    <source>
        <dbReference type="Pfam" id="PF25917"/>
    </source>
</evidence>
<accession>A0ABR7TM13</accession>
<dbReference type="Gene3D" id="2.40.50.100">
    <property type="match status" value="1"/>
</dbReference>
<dbReference type="Pfam" id="PF25954">
    <property type="entry name" value="Beta-barrel_RND_2"/>
    <property type="match status" value="1"/>
</dbReference>
<evidence type="ECO:0000256" key="1">
    <source>
        <dbReference type="ARBA" id="ARBA00004196"/>
    </source>
</evidence>
<feature type="domain" description="Multidrug resistance protein MdtA-like C-terminal permuted SH3" evidence="6">
    <location>
        <begin position="305"/>
        <end position="339"/>
    </location>
</feature>
<dbReference type="PANTHER" id="PTHR30469:SF15">
    <property type="entry name" value="HLYD FAMILY OF SECRETION PROTEINS"/>
    <property type="match status" value="1"/>
</dbReference>
<protein>
    <submittedName>
        <fullName evidence="7">Efflux RND transporter periplasmic adaptor subunit</fullName>
    </submittedName>
</protein>
<name>A0ABR7TM13_9BACT</name>
<dbReference type="Proteomes" id="UP000659124">
    <property type="component" value="Unassembled WGS sequence"/>
</dbReference>
<dbReference type="InterPro" id="IPR058627">
    <property type="entry name" value="MdtA-like_C"/>
</dbReference>
<dbReference type="PANTHER" id="PTHR30469">
    <property type="entry name" value="MULTIDRUG RESISTANCE PROTEIN MDTA"/>
    <property type="match status" value="1"/>
</dbReference>
<dbReference type="Gene3D" id="2.40.30.170">
    <property type="match status" value="1"/>
</dbReference>
<dbReference type="NCBIfam" id="TIGR01730">
    <property type="entry name" value="RND_mfp"/>
    <property type="match status" value="1"/>
</dbReference>
<keyword evidence="3" id="KW-0813">Transport</keyword>
<organism evidence="7 8">
    <name type="scientific">Chitinophaga qingshengii</name>
    <dbReference type="NCBI Taxonomy" id="1569794"/>
    <lineage>
        <taxon>Bacteria</taxon>
        <taxon>Pseudomonadati</taxon>
        <taxon>Bacteroidota</taxon>
        <taxon>Chitinophagia</taxon>
        <taxon>Chitinophagales</taxon>
        <taxon>Chitinophagaceae</taxon>
        <taxon>Chitinophaga</taxon>
    </lineage>
</organism>
<dbReference type="EMBL" id="JACVFC010000001">
    <property type="protein sequence ID" value="MBC9931532.1"/>
    <property type="molecule type" value="Genomic_DNA"/>
</dbReference>
<dbReference type="Gene3D" id="1.10.287.470">
    <property type="entry name" value="Helix hairpin bin"/>
    <property type="match status" value="1"/>
</dbReference>
<dbReference type="Gene3D" id="2.40.420.20">
    <property type="match status" value="1"/>
</dbReference>
<comment type="caution">
    <text evidence="7">The sequence shown here is derived from an EMBL/GenBank/DDBJ whole genome shotgun (WGS) entry which is preliminary data.</text>
</comment>